<comment type="caution">
    <text evidence="8">The sequence shown here is derived from an EMBL/GenBank/DDBJ whole genome shotgun (WGS) entry which is preliminary data.</text>
</comment>
<dbReference type="OrthoDB" id="6780556at2759"/>
<evidence type="ECO:0000313" key="8">
    <source>
        <dbReference type="EMBL" id="CAH1983471.1"/>
    </source>
</evidence>
<evidence type="ECO:0000256" key="3">
    <source>
        <dbReference type="ARBA" id="ARBA00022771"/>
    </source>
</evidence>
<feature type="region of interest" description="Disordered" evidence="6">
    <location>
        <begin position="1"/>
        <end position="26"/>
    </location>
</feature>
<evidence type="ECO:0000259" key="7">
    <source>
        <dbReference type="PROSITE" id="PS50157"/>
    </source>
</evidence>
<dbReference type="EMBL" id="CAKOFQ010006940">
    <property type="protein sequence ID" value="CAH1983471.1"/>
    <property type="molecule type" value="Genomic_DNA"/>
</dbReference>
<evidence type="ECO:0000256" key="6">
    <source>
        <dbReference type="SAM" id="MobiDB-lite"/>
    </source>
</evidence>
<dbReference type="GO" id="GO:0005634">
    <property type="term" value="C:nucleus"/>
    <property type="evidence" value="ECO:0007669"/>
    <property type="project" value="TreeGrafter"/>
</dbReference>
<dbReference type="Gene3D" id="3.30.160.60">
    <property type="entry name" value="Classic Zinc Finger"/>
    <property type="match status" value="7"/>
</dbReference>
<sequence length="733" mass="84494">MNSLSSKQSIKNMKPKTDLEPDNNTCIKSEEAYPDYVADCDRVKDERLDGVNQVKMENQLDIEVKSEKADIESMMSVNMDSLTPNEELNIKPEYDDDYVISDLGWDRIKVEEKLESGIEVDSAGGAVDQLKMEFQDSETVEEKPDSSGTHFEYIDALGLHEDFDIKTEIDESDEHDSATNSAQIRKKRKGGGKKLQGNRVIEKHDPANTVQKGDLGKHTARKRCMCKYCNKSFLRKQLMFDHILRRHPNFIGTISSKIYECMHCAFKLTNRLNFIKHMVRHDPRRPLACIKCNVSFKSKQCLDNHIIQKHPELGASVSCKINECKLCEYKTTYPHRLTNHIMIKHTGAKFACSKCDASFTNKRSLDNHILQKHPEFAASMSLKIHGCTRCQYKTIFGRDLDRHMMKHTKLKCKNCDKSFTSQRSIDNHILQNHPNLADSVTGKIYECTHCEYKTVQNTKFDMHMMKHTGAKLKCVKCGTLFVSRLSLDDHILQKHPELIASVSLKIHKCTHCEYKTTRRHMLTVHMWKHPGAASFTKDEMLDDQRQRARTKVTCVKCDASFVTKLSLDHHTLQKHPELADSVSRKIHECTQCKYKTVFTQSLAKHMKKHTGAKLTCLHCDASFKRKKSLDNHMLQRHQLTASVSDEIHECMHCKYKTTTKHKFTVHMKKHPGTKPTCTKCDTTFLHKRTLDDHILHKHPELIASLSNKIHACTHCQYKTIFITSLRRHVAKHT</sequence>
<dbReference type="Pfam" id="PF00096">
    <property type="entry name" value="zf-C2H2"/>
    <property type="match status" value="1"/>
</dbReference>
<keyword evidence="2" id="KW-0677">Repeat</keyword>
<feature type="domain" description="C2H2-type" evidence="7">
    <location>
        <begin position="259"/>
        <end position="286"/>
    </location>
</feature>
<dbReference type="InterPro" id="IPR013087">
    <property type="entry name" value="Znf_C2H2_type"/>
</dbReference>
<keyword evidence="9" id="KW-1185">Reference proteome</keyword>
<dbReference type="InterPro" id="IPR036236">
    <property type="entry name" value="Znf_C2H2_sf"/>
</dbReference>
<feature type="domain" description="C2H2-type" evidence="7">
    <location>
        <begin position="648"/>
        <end position="675"/>
    </location>
</feature>
<evidence type="ECO:0000256" key="5">
    <source>
        <dbReference type="PROSITE-ProRule" id="PRU00042"/>
    </source>
</evidence>
<dbReference type="PROSITE" id="PS00028">
    <property type="entry name" value="ZINC_FINGER_C2H2_1"/>
    <property type="match status" value="9"/>
</dbReference>
<keyword evidence="4" id="KW-0862">Zinc</keyword>
<dbReference type="GO" id="GO:0045944">
    <property type="term" value="P:positive regulation of transcription by RNA polymerase II"/>
    <property type="evidence" value="ECO:0007669"/>
    <property type="project" value="TreeGrafter"/>
</dbReference>
<dbReference type="GO" id="GO:0008270">
    <property type="term" value="F:zinc ion binding"/>
    <property type="evidence" value="ECO:0007669"/>
    <property type="project" value="UniProtKB-KW"/>
</dbReference>
<accession>A0A9P0KXD6</accession>
<dbReference type="PANTHER" id="PTHR24403:SF67">
    <property type="entry name" value="FI01116P-RELATED"/>
    <property type="match status" value="1"/>
</dbReference>
<evidence type="ECO:0000313" key="9">
    <source>
        <dbReference type="Proteomes" id="UP001152888"/>
    </source>
</evidence>
<proteinExistence type="predicted"/>
<dbReference type="Proteomes" id="UP001152888">
    <property type="component" value="Unassembled WGS sequence"/>
</dbReference>
<feature type="domain" description="C2H2-type" evidence="7">
    <location>
        <begin position="445"/>
        <end position="472"/>
    </location>
</feature>
<feature type="domain" description="C2H2-type" evidence="7">
    <location>
        <begin position="587"/>
        <end position="614"/>
    </location>
</feature>
<protein>
    <recommendedName>
        <fullName evidence="7">C2H2-type domain-containing protein</fullName>
    </recommendedName>
</protein>
<dbReference type="AlphaFoldDB" id="A0A9P0KXD6"/>
<dbReference type="SMART" id="SM00355">
    <property type="entry name" value="ZnF_C2H2"/>
    <property type="match status" value="16"/>
</dbReference>
<keyword evidence="1" id="KW-0479">Metal-binding</keyword>
<reference evidence="8" key="1">
    <citation type="submission" date="2022-03" db="EMBL/GenBank/DDBJ databases">
        <authorList>
            <person name="Sayadi A."/>
        </authorList>
    </citation>
    <scope>NUCLEOTIDE SEQUENCE</scope>
</reference>
<feature type="domain" description="C2H2-type" evidence="7">
    <location>
        <begin position="410"/>
        <end position="438"/>
    </location>
</feature>
<dbReference type="PROSITE" id="PS50157">
    <property type="entry name" value="ZINC_FINGER_C2H2_2"/>
    <property type="match status" value="6"/>
</dbReference>
<dbReference type="PANTHER" id="PTHR24403">
    <property type="entry name" value="ZINC FINGER PROTEIN"/>
    <property type="match status" value="1"/>
</dbReference>
<keyword evidence="3 5" id="KW-0863">Zinc-finger</keyword>
<evidence type="ECO:0000256" key="4">
    <source>
        <dbReference type="ARBA" id="ARBA00022833"/>
    </source>
</evidence>
<evidence type="ECO:0000256" key="2">
    <source>
        <dbReference type="ARBA" id="ARBA00022737"/>
    </source>
</evidence>
<feature type="compositionally biased region" description="Polar residues" evidence="6">
    <location>
        <begin position="1"/>
        <end position="11"/>
    </location>
</feature>
<feature type="domain" description="C2H2-type" evidence="7">
    <location>
        <begin position="350"/>
        <end position="373"/>
    </location>
</feature>
<dbReference type="InterPro" id="IPR050688">
    <property type="entry name" value="Zinc_finger/UBP_domain"/>
</dbReference>
<gene>
    <name evidence="8" type="ORF">ACAOBT_LOCUS15559</name>
</gene>
<name>A0A9P0KXD6_ACAOB</name>
<organism evidence="8 9">
    <name type="scientific">Acanthoscelides obtectus</name>
    <name type="common">Bean weevil</name>
    <name type="synonym">Bruchus obtectus</name>
    <dbReference type="NCBI Taxonomy" id="200917"/>
    <lineage>
        <taxon>Eukaryota</taxon>
        <taxon>Metazoa</taxon>
        <taxon>Ecdysozoa</taxon>
        <taxon>Arthropoda</taxon>
        <taxon>Hexapoda</taxon>
        <taxon>Insecta</taxon>
        <taxon>Pterygota</taxon>
        <taxon>Neoptera</taxon>
        <taxon>Endopterygota</taxon>
        <taxon>Coleoptera</taxon>
        <taxon>Polyphaga</taxon>
        <taxon>Cucujiformia</taxon>
        <taxon>Chrysomeloidea</taxon>
        <taxon>Chrysomelidae</taxon>
        <taxon>Bruchinae</taxon>
        <taxon>Bruchini</taxon>
        <taxon>Acanthoscelides</taxon>
    </lineage>
</organism>
<feature type="region of interest" description="Disordered" evidence="6">
    <location>
        <begin position="169"/>
        <end position="199"/>
    </location>
</feature>
<dbReference type="SUPFAM" id="SSF57667">
    <property type="entry name" value="beta-beta-alpha zinc fingers"/>
    <property type="match status" value="4"/>
</dbReference>
<evidence type="ECO:0000256" key="1">
    <source>
        <dbReference type="ARBA" id="ARBA00022723"/>
    </source>
</evidence>